<feature type="transmembrane region" description="Helical" evidence="8">
    <location>
        <begin position="45"/>
        <end position="63"/>
    </location>
</feature>
<keyword evidence="3" id="KW-0813">Transport</keyword>
<feature type="transmembrane region" description="Helical" evidence="8">
    <location>
        <begin position="99"/>
        <end position="121"/>
    </location>
</feature>
<dbReference type="SUPFAM" id="SSF103473">
    <property type="entry name" value="MFS general substrate transporter"/>
    <property type="match status" value="1"/>
</dbReference>
<dbReference type="Proteomes" id="UP000196877">
    <property type="component" value="Chromosome"/>
</dbReference>
<dbReference type="PANTHER" id="PTHR43271">
    <property type="entry name" value="BLL2771 PROTEIN"/>
    <property type="match status" value="1"/>
</dbReference>
<dbReference type="InterPro" id="IPR036259">
    <property type="entry name" value="MFS_trans_sf"/>
</dbReference>
<feature type="transmembrane region" description="Helical" evidence="8">
    <location>
        <begin position="75"/>
        <end position="93"/>
    </location>
</feature>
<feature type="transmembrane region" description="Helical" evidence="8">
    <location>
        <begin position="363"/>
        <end position="383"/>
    </location>
</feature>
<evidence type="ECO:0000313" key="10">
    <source>
        <dbReference type="EMBL" id="ASB91120.1"/>
    </source>
</evidence>
<feature type="transmembrane region" description="Helical" evidence="8">
    <location>
        <begin position="277"/>
        <end position="294"/>
    </location>
</feature>
<dbReference type="InterPro" id="IPR011701">
    <property type="entry name" value="MFS"/>
</dbReference>
<feature type="transmembrane region" description="Helical" evidence="8">
    <location>
        <begin position="161"/>
        <end position="183"/>
    </location>
</feature>
<feature type="transmembrane region" description="Helical" evidence="8">
    <location>
        <begin position="300"/>
        <end position="323"/>
    </location>
</feature>
<evidence type="ECO:0000256" key="2">
    <source>
        <dbReference type="ARBA" id="ARBA00008335"/>
    </source>
</evidence>
<evidence type="ECO:0000256" key="3">
    <source>
        <dbReference type="ARBA" id="ARBA00022448"/>
    </source>
</evidence>
<comment type="subcellular location">
    <subcellularLocation>
        <location evidence="1">Cell membrane</location>
        <topology evidence="1">Multi-pass membrane protein</topology>
    </subcellularLocation>
</comment>
<feature type="transmembrane region" description="Helical" evidence="8">
    <location>
        <begin position="249"/>
        <end position="270"/>
    </location>
</feature>
<evidence type="ECO:0000256" key="1">
    <source>
        <dbReference type="ARBA" id="ARBA00004651"/>
    </source>
</evidence>
<keyword evidence="11" id="KW-1185">Reference proteome</keyword>
<feature type="domain" description="Major facilitator superfamily (MFS) profile" evidence="9">
    <location>
        <begin position="9"/>
        <end position="388"/>
    </location>
</feature>
<keyword evidence="7 8" id="KW-0472">Membrane</keyword>
<dbReference type="InterPro" id="IPR020846">
    <property type="entry name" value="MFS_dom"/>
</dbReference>
<name>A0ABM6LNW9_9BACI</name>
<evidence type="ECO:0000256" key="5">
    <source>
        <dbReference type="ARBA" id="ARBA00022692"/>
    </source>
</evidence>
<feature type="transmembrane region" description="Helical" evidence="8">
    <location>
        <begin position="335"/>
        <end position="357"/>
    </location>
</feature>
<dbReference type="PROSITE" id="PS50850">
    <property type="entry name" value="MFS"/>
    <property type="match status" value="1"/>
</dbReference>
<dbReference type="CDD" id="cd17324">
    <property type="entry name" value="MFS_NepI_like"/>
    <property type="match status" value="1"/>
</dbReference>
<dbReference type="Pfam" id="PF07690">
    <property type="entry name" value="MFS_1"/>
    <property type="match status" value="1"/>
</dbReference>
<organism evidence="10 11">
    <name type="scientific">Bacillus sonorensis</name>
    <dbReference type="NCBI Taxonomy" id="119858"/>
    <lineage>
        <taxon>Bacteria</taxon>
        <taxon>Bacillati</taxon>
        <taxon>Bacillota</taxon>
        <taxon>Bacilli</taxon>
        <taxon>Bacillales</taxon>
        <taxon>Bacillaceae</taxon>
        <taxon>Bacillus</taxon>
    </lineage>
</organism>
<gene>
    <name evidence="10" type="ORF">S101395_04632</name>
</gene>
<evidence type="ECO:0000259" key="9">
    <source>
        <dbReference type="PROSITE" id="PS50850"/>
    </source>
</evidence>
<evidence type="ECO:0000256" key="6">
    <source>
        <dbReference type="ARBA" id="ARBA00022989"/>
    </source>
</evidence>
<keyword evidence="5 8" id="KW-0812">Transmembrane</keyword>
<evidence type="ECO:0000256" key="8">
    <source>
        <dbReference type="SAM" id="Phobius"/>
    </source>
</evidence>
<dbReference type="Gene3D" id="1.20.1250.20">
    <property type="entry name" value="MFS general substrate transporter like domains"/>
    <property type="match status" value="1"/>
</dbReference>
<evidence type="ECO:0000256" key="7">
    <source>
        <dbReference type="ARBA" id="ARBA00023136"/>
    </source>
</evidence>
<dbReference type="GeneID" id="92851442"/>
<dbReference type="EMBL" id="CP021920">
    <property type="protein sequence ID" value="ASB91120.1"/>
    <property type="molecule type" value="Genomic_DNA"/>
</dbReference>
<dbReference type="PANTHER" id="PTHR43271:SF2">
    <property type="entry name" value="BLL2771 PROTEIN"/>
    <property type="match status" value="1"/>
</dbReference>
<keyword evidence="6 8" id="KW-1133">Transmembrane helix</keyword>
<evidence type="ECO:0000256" key="4">
    <source>
        <dbReference type="ARBA" id="ARBA00022475"/>
    </source>
</evidence>
<comment type="similarity">
    <text evidence="2">Belongs to the major facilitator superfamily.</text>
</comment>
<reference evidence="10 11" key="1">
    <citation type="submission" date="2017-06" db="EMBL/GenBank/DDBJ databases">
        <title>Genome sequence of Bacillus sonorensis strain SRCM101395.</title>
        <authorList>
            <person name="Cho S.H."/>
        </authorList>
    </citation>
    <scope>NUCLEOTIDE SEQUENCE [LARGE SCALE GENOMIC DNA]</scope>
    <source>
        <strain evidence="10 11">SRCM101395</strain>
    </source>
</reference>
<sequence>MTKQKYGLMTLLLFWAGFAVMSSLYITIPLTTVFMNQFAVSSDQAAWTGSIFSIFFALGCLIYGPVSDRFGRKNVIVIGLGFLAVFTLMISFAENLSALILFRALQGAAAASFSPVALAYAGEMFPQEKRGTAIGFISTGFLMAGIGGQVVSSYISEVWNWNAIFLLMSAVYVLTLFLNMFLLPKGDVKRHDGHMFSSFSRIGDVLGSRSLMFGYVITVTILFTFVGMYSALGHYLTHSSYHLSGNQLLAVRSAGILGMICSPIAGRFIGKYGSLPVLRFGLITAAAGLLLMSFSSGLALLIVMSIVFVLGIAVATPSLISLIGQLGGEVRGLAVSIYTFILFIGASLGPIFTAVLLKTAAASLLFLVLSLVLCFSIVLSFLINMKSKAVQTAS</sequence>
<proteinExistence type="inferred from homology"/>
<feature type="transmembrane region" description="Helical" evidence="8">
    <location>
        <begin position="211"/>
        <end position="229"/>
    </location>
</feature>
<dbReference type="RefSeq" id="WP_006640177.1">
    <property type="nucleotide sequence ID" value="NZ_BORD01000008.1"/>
</dbReference>
<evidence type="ECO:0000313" key="11">
    <source>
        <dbReference type="Proteomes" id="UP000196877"/>
    </source>
</evidence>
<accession>A0ABM6LNW9</accession>
<protein>
    <submittedName>
        <fullName evidence="10">Sugar efflux transporter B</fullName>
    </submittedName>
</protein>
<feature type="transmembrane region" description="Helical" evidence="8">
    <location>
        <begin position="133"/>
        <end position="155"/>
    </location>
</feature>
<feature type="transmembrane region" description="Helical" evidence="8">
    <location>
        <begin position="12"/>
        <end position="33"/>
    </location>
</feature>
<keyword evidence="4" id="KW-1003">Cell membrane</keyword>